<evidence type="ECO:0000256" key="1">
    <source>
        <dbReference type="ARBA" id="ARBA00001974"/>
    </source>
</evidence>
<evidence type="ECO:0000256" key="9">
    <source>
        <dbReference type="ARBA" id="ARBA00023167"/>
    </source>
</evidence>
<dbReference type="InterPro" id="IPR004620">
    <property type="entry name" value="MTHF_reductase_bac"/>
</dbReference>
<comment type="pathway">
    <text evidence="2 12">One-carbon metabolism; tetrahydrofolate interconversion.</text>
</comment>
<keyword evidence="8" id="KW-0520">NAD</keyword>
<keyword evidence="5 12" id="KW-0285">Flavoprotein</keyword>
<dbReference type="SUPFAM" id="SSF51730">
    <property type="entry name" value="FAD-linked oxidoreductase"/>
    <property type="match status" value="1"/>
</dbReference>
<dbReference type="KEGG" id="sta:STHERM_c21610"/>
<keyword evidence="9" id="KW-0486">Methionine biosynthesis</keyword>
<dbReference type="InterPro" id="IPR003171">
    <property type="entry name" value="Mehydrof_redctse-like"/>
</dbReference>
<dbReference type="CDD" id="cd00537">
    <property type="entry name" value="MTHFR"/>
    <property type="match status" value="1"/>
</dbReference>
<dbReference type="AlphaFoldDB" id="E0RRB3"/>
<comment type="pathway">
    <text evidence="10">Amino-acid biosynthesis; L-methionine biosynthesis via de novo pathway.</text>
</comment>
<proteinExistence type="inferred from homology"/>
<keyword evidence="4" id="KW-0028">Amino-acid biosynthesis</keyword>
<organism evidence="13 14">
    <name type="scientific">Winmispira thermophila (strain ATCC 49972 / DSM 6192 / RI 19.B1)</name>
    <name type="common">Spirochaeta thermophila</name>
    <dbReference type="NCBI Taxonomy" id="665571"/>
    <lineage>
        <taxon>Bacteria</taxon>
        <taxon>Pseudomonadati</taxon>
        <taxon>Spirochaetota</taxon>
        <taxon>Spirochaetia</taxon>
        <taxon>Winmispirales</taxon>
        <taxon>Winmispiraceae</taxon>
        <taxon>Winmispira</taxon>
    </lineage>
</organism>
<dbReference type="GO" id="GO:0106312">
    <property type="term" value="F:methylenetetrahydrofolate reductase (NADH) activity"/>
    <property type="evidence" value="ECO:0007669"/>
    <property type="project" value="UniProtKB-EC"/>
</dbReference>
<evidence type="ECO:0000256" key="3">
    <source>
        <dbReference type="ARBA" id="ARBA00006743"/>
    </source>
</evidence>
<evidence type="ECO:0000256" key="11">
    <source>
        <dbReference type="ARBA" id="ARBA00048628"/>
    </source>
</evidence>
<evidence type="ECO:0000256" key="12">
    <source>
        <dbReference type="RuleBase" id="RU003862"/>
    </source>
</evidence>
<evidence type="ECO:0000256" key="7">
    <source>
        <dbReference type="ARBA" id="ARBA00023002"/>
    </source>
</evidence>
<comment type="similarity">
    <text evidence="3 12">Belongs to the methylenetetrahydrofolate reductase family.</text>
</comment>
<dbReference type="Pfam" id="PF02219">
    <property type="entry name" value="MTHFR"/>
    <property type="match status" value="1"/>
</dbReference>
<keyword evidence="6 12" id="KW-0274">FAD</keyword>
<evidence type="ECO:0000256" key="10">
    <source>
        <dbReference type="ARBA" id="ARBA00034478"/>
    </source>
</evidence>
<dbReference type="Proteomes" id="UP000001296">
    <property type="component" value="Chromosome"/>
</dbReference>
<dbReference type="HOGENOM" id="CLU_025841_0_2_12"/>
<dbReference type="eggNOG" id="COG0685">
    <property type="taxonomic scope" value="Bacteria"/>
</dbReference>
<name>E0RRB3_WINT6</name>
<dbReference type="Gene3D" id="3.20.20.220">
    <property type="match status" value="1"/>
</dbReference>
<evidence type="ECO:0000313" key="14">
    <source>
        <dbReference type="Proteomes" id="UP000001296"/>
    </source>
</evidence>
<evidence type="ECO:0000256" key="2">
    <source>
        <dbReference type="ARBA" id="ARBA00004777"/>
    </source>
</evidence>
<dbReference type="PANTHER" id="PTHR45754">
    <property type="entry name" value="METHYLENETETRAHYDROFOLATE REDUCTASE"/>
    <property type="match status" value="1"/>
</dbReference>
<comment type="cofactor">
    <cofactor evidence="1 12">
        <name>FAD</name>
        <dbReference type="ChEBI" id="CHEBI:57692"/>
    </cofactor>
</comment>
<dbReference type="PaxDb" id="665571-STHERM_c21610"/>
<reference key="1">
    <citation type="submission" date="2009-08" db="EMBL/GenBank/DDBJ databases">
        <title>The genome sequence of Spirochaeta thermophila DSM6192.</title>
        <authorList>
            <person name="Angelov A."/>
            <person name="Mientus M."/>
            <person name="Wittenberg S."/>
            <person name="Lehmann R."/>
            <person name="Liesegang H."/>
            <person name="Daniel R."/>
            <person name="Liebl W."/>
        </authorList>
    </citation>
    <scope>NUCLEOTIDE SEQUENCE</scope>
    <source>
        <strain>DSM 6192</strain>
    </source>
</reference>
<dbReference type="GO" id="GO:0071949">
    <property type="term" value="F:FAD binding"/>
    <property type="evidence" value="ECO:0007669"/>
    <property type="project" value="TreeGrafter"/>
</dbReference>
<accession>E0RRB3</accession>
<dbReference type="UniPathway" id="UPA00193"/>
<dbReference type="EC" id="1.5.1.54" evidence="12"/>
<evidence type="ECO:0000256" key="5">
    <source>
        <dbReference type="ARBA" id="ARBA00022630"/>
    </source>
</evidence>
<dbReference type="GO" id="GO:0009086">
    <property type="term" value="P:methionine biosynthetic process"/>
    <property type="evidence" value="ECO:0007669"/>
    <property type="project" value="UniProtKB-KW"/>
</dbReference>
<dbReference type="InterPro" id="IPR029041">
    <property type="entry name" value="FAD-linked_oxidoreductase-like"/>
</dbReference>
<dbReference type="PANTHER" id="PTHR45754:SF3">
    <property type="entry name" value="METHYLENETETRAHYDROFOLATE REDUCTASE (NADPH)"/>
    <property type="match status" value="1"/>
</dbReference>
<dbReference type="RefSeq" id="WP_013314928.1">
    <property type="nucleotide sequence ID" value="NC_014484.1"/>
</dbReference>
<dbReference type="NCBIfam" id="TIGR00676">
    <property type="entry name" value="fadh2"/>
    <property type="match status" value="1"/>
</dbReference>
<protein>
    <recommendedName>
        <fullName evidence="12">Methylenetetrahydrofolate reductase</fullName>
        <ecNumber evidence="12">1.5.1.54</ecNumber>
    </recommendedName>
</protein>
<comment type="catalytic activity">
    <reaction evidence="11">
        <text>(6S)-5-methyl-5,6,7,8-tetrahydrofolate + NAD(+) = (6R)-5,10-methylene-5,6,7,8-tetrahydrofolate + NADH + H(+)</text>
        <dbReference type="Rhea" id="RHEA:19821"/>
        <dbReference type="ChEBI" id="CHEBI:15378"/>
        <dbReference type="ChEBI" id="CHEBI:15636"/>
        <dbReference type="ChEBI" id="CHEBI:18608"/>
        <dbReference type="ChEBI" id="CHEBI:57540"/>
        <dbReference type="ChEBI" id="CHEBI:57945"/>
        <dbReference type="EC" id="1.5.1.54"/>
    </reaction>
    <physiologicalReaction direction="right-to-left" evidence="11">
        <dbReference type="Rhea" id="RHEA:19823"/>
    </physiologicalReaction>
</comment>
<sequence length="294" mass="33225">MVRDLFRQGRTLFSFEFFPPKTSSGWESLFATVRELALLEPDFMSVTYGAGGSSREKTHELVVRIRQELGVEVVAHLTCVGSTEEEIVRILEAYDREGIHNILALRGDIPPSLAHHPNPFGVFPHAVDLVRFIKARFPHMCVGAAAFPEGHPETPNRLKEMEHLKHKVDAGVDFLVTQLFFDNRDYYDFCERCELAGIRVPVIAGIMPITTRKNMERMAELAAGMHYPARLLRALSRVTDDEGFFHVGVHWAAEQIRDLLDHRVPGIHLYTLNTSRAVKAICETLGIHHLPQLG</sequence>
<keyword evidence="7 12" id="KW-0560">Oxidoreductase</keyword>
<dbReference type="GO" id="GO:0005829">
    <property type="term" value="C:cytosol"/>
    <property type="evidence" value="ECO:0007669"/>
    <property type="project" value="InterPro"/>
</dbReference>
<evidence type="ECO:0000313" key="13">
    <source>
        <dbReference type="EMBL" id="ADN03090.1"/>
    </source>
</evidence>
<dbReference type="GO" id="GO:0035999">
    <property type="term" value="P:tetrahydrofolate interconversion"/>
    <property type="evidence" value="ECO:0007669"/>
    <property type="project" value="UniProtKB-UniPathway"/>
</dbReference>
<gene>
    <name evidence="13" type="ordered locus">STHERM_c21610</name>
</gene>
<reference evidence="13 14" key="2">
    <citation type="journal article" date="2010" name="J. Bacteriol.">
        <title>Genome sequence of the polysaccharide-degrading, thermophilic anaerobe Spirochaeta thermophila DSM 6192.</title>
        <authorList>
            <person name="Angelov A."/>
            <person name="Liebl S."/>
            <person name="Ballschmiter M."/>
            <person name="Bomeke M."/>
            <person name="Lehmann R."/>
            <person name="Liesegang H."/>
            <person name="Daniel R."/>
            <person name="Liebl W."/>
        </authorList>
    </citation>
    <scope>NUCLEOTIDE SEQUENCE [LARGE SCALE GENOMIC DNA]</scope>
    <source>
        <strain evidence="14">ATCC 49972 / DSM 6192 / RI 19.B1</strain>
    </source>
</reference>
<evidence type="ECO:0000256" key="4">
    <source>
        <dbReference type="ARBA" id="ARBA00022605"/>
    </source>
</evidence>
<evidence type="ECO:0000256" key="6">
    <source>
        <dbReference type="ARBA" id="ARBA00022827"/>
    </source>
</evidence>
<dbReference type="EMBL" id="CP001698">
    <property type="protein sequence ID" value="ADN03090.1"/>
    <property type="molecule type" value="Genomic_DNA"/>
</dbReference>
<evidence type="ECO:0000256" key="8">
    <source>
        <dbReference type="ARBA" id="ARBA00023027"/>
    </source>
</evidence>